<gene>
    <name evidence="2" type="ORF">SSLN_LOCUS14432</name>
</gene>
<proteinExistence type="predicted"/>
<evidence type="ECO:0000313" key="4">
    <source>
        <dbReference type="WBParaSite" id="SSLN_0001497401-mRNA-1"/>
    </source>
</evidence>
<accession>A0A183TD84</accession>
<dbReference type="Proteomes" id="UP000275846">
    <property type="component" value="Unassembled WGS sequence"/>
</dbReference>
<organism evidence="4">
    <name type="scientific">Schistocephalus solidus</name>
    <name type="common">Tapeworm</name>
    <dbReference type="NCBI Taxonomy" id="70667"/>
    <lineage>
        <taxon>Eukaryota</taxon>
        <taxon>Metazoa</taxon>
        <taxon>Spiralia</taxon>
        <taxon>Lophotrochozoa</taxon>
        <taxon>Platyhelminthes</taxon>
        <taxon>Cestoda</taxon>
        <taxon>Eucestoda</taxon>
        <taxon>Diphyllobothriidea</taxon>
        <taxon>Diphyllobothriidae</taxon>
        <taxon>Schistocephalus</taxon>
    </lineage>
</organism>
<dbReference type="PROSITE" id="PS50878">
    <property type="entry name" value="RT_POL"/>
    <property type="match status" value="1"/>
</dbReference>
<sequence length="324" mass="36747">MLLWSSKTFEAISDAAIYRFLQVDTNNDLDLPPSLPETIWAVQKISSGKALGSDAIPPEVYKHGGPRLMAELTTLFQEMWCQGQVPQDFKDTTIMFARVLLNRLNGHLEQGLLPESQCGFRRHRGITDMIFAIRQLQEKCQEMRTHLNTTFVDLTKAFDMVNRDGLGKVMQKFGCPGWFTHMVRQLHDGMTAHVTDNGTVSEAFAVTKRVKQGCVLARTLFNLMLSAMLMKYYRDEQRGIRIAYRTDGHLLNRRRMQALTRVSTTTAQELHFADDCALKTMTEEDIQMSMDLFVTDCANFGLTISTAKTVVMHQPPPSAEYNAP</sequence>
<dbReference type="Pfam" id="PF00078">
    <property type="entry name" value="RVT_1"/>
    <property type="match status" value="1"/>
</dbReference>
<dbReference type="AlphaFoldDB" id="A0A183TD84"/>
<protein>
    <submittedName>
        <fullName evidence="4">Reverse transcriptase domain-containing protein</fullName>
    </submittedName>
</protein>
<name>A0A183TD84_SCHSO</name>
<dbReference type="EMBL" id="UYSU01038963">
    <property type="protein sequence ID" value="VDM00818.1"/>
    <property type="molecule type" value="Genomic_DNA"/>
</dbReference>
<dbReference type="WBParaSite" id="SSLN_0001497401-mRNA-1">
    <property type="protein sequence ID" value="SSLN_0001497401-mRNA-1"/>
    <property type="gene ID" value="SSLN_0001497401"/>
</dbReference>
<dbReference type="InterPro" id="IPR000477">
    <property type="entry name" value="RT_dom"/>
</dbReference>
<reference evidence="2 3" key="2">
    <citation type="submission" date="2018-11" db="EMBL/GenBank/DDBJ databases">
        <authorList>
            <consortium name="Pathogen Informatics"/>
        </authorList>
    </citation>
    <scope>NUCLEOTIDE SEQUENCE [LARGE SCALE GENOMIC DNA]</scope>
    <source>
        <strain evidence="2 3">NST_G2</strain>
    </source>
</reference>
<evidence type="ECO:0000259" key="1">
    <source>
        <dbReference type="PROSITE" id="PS50878"/>
    </source>
</evidence>
<dbReference type="PANTHER" id="PTHR47027">
    <property type="entry name" value="REVERSE TRANSCRIPTASE DOMAIN-CONTAINING PROTEIN"/>
    <property type="match status" value="1"/>
</dbReference>
<evidence type="ECO:0000313" key="3">
    <source>
        <dbReference type="Proteomes" id="UP000275846"/>
    </source>
</evidence>
<dbReference type="OrthoDB" id="410381at2759"/>
<keyword evidence="3" id="KW-1185">Reference proteome</keyword>
<feature type="domain" description="Reverse transcriptase" evidence="1">
    <location>
        <begin position="1"/>
        <end position="324"/>
    </location>
</feature>
<evidence type="ECO:0000313" key="2">
    <source>
        <dbReference type="EMBL" id="VDM00818.1"/>
    </source>
</evidence>
<reference evidence="4" key="1">
    <citation type="submission" date="2016-06" db="UniProtKB">
        <authorList>
            <consortium name="WormBaseParasite"/>
        </authorList>
    </citation>
    <scope>IDENTIFICATION</scope>
</reference>
<dbReference type="PANTHER" id="PTHR47027:SF26">
    <property type="entry name" value="REVERSE TRANSCRIPTASE DOMAIN-CONTAINING PROTEIN"/>
    <property type="match status" value="1"/>
</dbReference>